<name>A0A9E7KHU1_9LILI</name>
<feature type="region of interest" description="Disordered" evidence="1">
    <location>
        <begin position="26"/>
        <end position="148"/>
    </location>
</feature>
<proteinExistence type="predicted"/>
<feature type="compositionally biased region" description="Polar residues" evidence="1">
    <location>
        <begin position="105"/>
        <end position="115"/>
    </location>
</feature>
<evidence type="ECO:0000256" key="1">
    <source>
        <dbReference type="SAM" id="MobiDB-lite"/>
    </source>
</evidence>
<gene>
    <name evidence="3" type="ORF">MUK42_12888</name>
</gene>
<dbReference type="OrthoDB" id="1929626at2759"/>
<feature type="compositionally biased region" description="Basic residues" evidence="1">
    <location>
        <begin position="26"/>
        <end position="38"/>
    </location>
</feature>
<feature type="compositionally biased region" description="Low complexity" evidence="1">
    <location>
        <begin position="67"/>
        <end position="83"/>
    </location>
</feature>
<evidence type="ECO:0000259" key="2">
    <source>
        <dbReference type="Pfam" id="PF04770"/>
    </source>
</evidence>
<dbReference type="AlphaFoldDB" id="A0A9E7KHU1"/>
<reference evidence="3" key="1">
    <citation type="submission" date="2022-05" db="EMBL/GenBank/DDBJ databases">
        <title>The Musa troglodytarum L. genome provides insights into the mechanism of non-climacteric behaviour and enrichment of carotenoids.</title>
        <authorList>
            <person name="Wang J."/>
        </authorList>
    </citation>
    <scope>NUCLEOTIDE SEQUENCE</scope>
    <source>
        <tissue evidence="3">Leaf</tissue>
    </source>
</reference>
<organism evidence="3 4">
    <name type="scientific">Musa troglodytarum</name>
    <name type="common">fe'i banana</name>
    <dbReference type="NCBI Taxonomy" id="320322"/>
    <lineage>
        <taxon>Eukaryota</taxon>
        <taxon>Viridiplantae</taxon>
        <taxon>Streptophyta</taxon>
        <taxon>Embryophyta</taxon>
        <taxon>Tracheophyta</taxon>
        <taxon>Spermatophyta</taxon>
        <taxon>Magnoliopsida</taxon>
        <taxon>Liliopsida</taxon>
        <taxon>Zingiberales</taxon>
        <taxon>Musaceae</taxon>
        <taxon>Musa</taxon>
    </lineage>
</organism>
<evidence type="ECO:0000313" key="4">
    <source>
        <dbReference type="Proteomes" id="UP001055439"/>
    </source>
</evidence>
<sequence>MLSPAADPADPSSIRCAACSCHRNFHRRLPGPLHHRHRSNDQEGGGGEDGGGGIGAAEEEVPDQVHPGAEGPDAGAVGAAGVADAEEGGGAGGGVLPGDRRRQGRLQSVDAQQQAYLLRPSKERRGRWRARRQRRSCRRQRCRSDRGERPERQRRRRWRWWQWPRGERFSLPFLSAPSIRTLLMTLLLLLLRL</sequence>
<keyword evidence="4" id="KW-1185">Reference proteome</keyword>
<evidence type="ECO:0000313" key="3">
    <source>
        <dbReference type="EMBL" id="URE21203.1"/>
    </source>
</evidence>
<feature type="compositionally biased region" description="Basic residues" evidence="1">
    <location>
        <begin position="122"/>
        <end position="141"/>
    </location>
</feature>
<accession>A0A9E7KHU1</accession>
<dbReference type="Pfam" id="PF04770">
    <property type="entry name" value="ZF-HD_dimer"/>
    <property type="match status" value="1"/>
</dbReference>
<dbReference type="InterPro" id="IPR006456">
    <property type="entry name" value="ZF_HD_homeobox_Cys/His_dimer"/>
</dbReference>
<feature type="compositionally biased region" description="Gly residues" evidence="1">
    <location>
        <begin position="43"/>
        <end position="55"/>
    </location>
</feature>
<protein>
    <submittedName>
        <fullName evidence="3">ZF-HD protein dimerization region</fullName>
    </submittedName>
</protein>
<dbReference type="EMBL" id="CP097509">
    <property type="protein sequence ID" value="URE21203.1"/>
    <property type="molecule type" value="Genomic_DNA"/>
</dbReference>
<feature type="domain" description="ZF-HD dimerization-type" evidence="2">
    <location>
        <begin position="6"/>
        <end position="28"/>
    </location>
</feature>
<dbReference type="Proteomes" id="UP001055439">
    <property type="component" value="Chromosome 7"/>
</dbReference>